<dbReference type="InterPro" id="IPR029063">
    <property type="entry name" value="SAM-dependent_MTases_sf"/>
</dbReference>
<keyword evidence="1" id="KW-0489">Methyltransferase</keyword>
<evidence type="ECO:0000313" key="1">
    <source>
        <dbReference type="EMBL" id="RFF29756.1"/>
    </source>
</evidence>
<dbReference type="PANTHER" id="PTHR43832:SF1">
    <property type="entry name" value="S-ADENOSYL-L-METHIONINE-DEPENDENT METHYLTRANSFERASES SUPERFAMILY PROTEIN"/>
    <property type="match status" value="1"/>
</dbReference>
<dbReference type="GO" id="GO:0008168">
    <property type="term" value="F:methyltransferase activity"/>
    <property type="evidence" value="ECO:0007669"/>
    <property type="project" value="UniProtKB-KW"/>
</dbReference>
<name>A0A3E1K6U8_9GAMM</name>
<accession>A0A3E1K6U8</accession>
<comment type="caution">
    <text evidence="1">The sequence shown here is derived from an EMBL/GenBank/DDBJ whole genome shotgun (WGS) entry which is preliminary data.</text>
</comment>
<keyword evidence="2" id="KW-1185">Reference proteome</keyword>
<dbReference type="SUPFAM" id="SSF53335">
    <property type="entry name" value="S-adenosyl-L-methionine-dependent methyltransferases"/>
    <property type="match status" value="1"/>
</dbReference>
<dbReference type="FunFam" id="3.40.50.150:FF:000554">
    <property type="entry name" value="Cation-transporting ATPase"/>
    <property type="match status" value="1"/>
</dbReference>
<dbReference type="OrthoDB" id="9782855at2"/>
<dbReference type="RefSeq" id="WP_116651341.1">
    <property type="nucleotide sequence ID" value="NZ_QUZK01000042.1"/>
</dbReference>
<reference evidence="1 2" key="1">
    <citation type="submission" date="2018-08" db="EMBL/GenBank/DDBJ databases">
        <title>Wenzhouxiangella salilacus sp. nov., a novel bacterium isolated from a saline lake in Xinjiang Province, China.</title>
        <authorList>
            <person name="Han S."/>
        </authorList>
    </citation>
    <scope>NUCLEOTIDE SEQUENCE [LARGE SCALE GENOMIC DNA]</scope>
    <source>
        <strain evidence="1 2">XDB06</strain>
    </source>
</reference>
<dbReference type="PANTHER" id="PTHR43832">
    <property type="match status" value="1"/>
</dbReference>
<organism evidence="1 2">
    <name type="scientific">Wenzhouxiangella sediminis</name>
    <dbReference type="NCBI Taxonomy" id="1792836"/>
    <lineage>
        <taxon>Bacteria</taxon>
        <taxon>Pseudomonadati</taxon>
        <taxon>Pseudomonadota</taxon>
        <taxon>Gammaproteobacteria</taxon>
        <taxon>Chromatiales</taxon>
        <taxon>Wenzhouxiangellaceae</taxon>
        <taxon>Wenzhouxiangella</taxon>
    </lineage>
</organism>
<dbReference type="Gene3D" id="3.40.50.150">
    <property type="entry name" value="Vaccinia Virus protein VP39"/>
    <property type="match status" value="1"/>
</dbReference>
<dbReference type="Pfam" id="PF02353">
    <property type="entry name" value="CMAS"/>
    <property type="match status" value="1"/>
</dbReference>
<dbReference type="EMBL" id="QUZK01000042">
    <property type="protein sequence ID" value="RFF29756.1"/>
    <property type="molecule type" value="Genomic_DNA"/>
</dbReference>
<protein>
    <submittedName>
        <fullName evidence="1">Class I SAM-dependent methyltransferase</fullName>
    </submittedName>
</protein>
<dbReference type="CDD" id="cd02440">
    <property type="entry name" value="AdoMet_MTases"/>
    <property type="match status" value="1"/>
</dbReference>
<sequence length="342" mass="39874">MKPIDLAEKGLVPDWLIRRGIRKLLRQRLREERADNPESQSERYQALMEELAESAIAIETDAANEQHYEVPAAFYQQVLGHRLKYSSALWPPGVDSLDDAETVMLDQTCRNAALEDGQDILELGCGWGSLTIWMASNYPTSRITAVSNSSSQRRHIETRARELALDNVEVITCDVNELSLDRQFDRVVSVEMFEHVRNYRQLLGRIAGWMKPEARLFVHIFCHRYLAYPFETEGEDNWMGRHFFTGGLMPGADTLLHFADDVVIERRWLYSGEHYARTARAWLENLDQRSREVRSVMQATYGDQAPLWQQRWRIFFMACEELFGFDHGRQWLVGHFLFRKAQ</sequence>
<dbReference type="GO" id="GO:0032259">
    <property type="term" value="P:methylation"/>
    <property type="evidence" value="ECO:0007669"/>
    <property type="project" value="UniProtKB-KW"/>
</dbReference>
<dbReference type="AlphaFoldDB" id="A0A3E1K6U8"/>
<evidence type="ECO:0000313" key="2">
    <source>
        <dbReference type="Proteomes" id="UP000260351"/>
    </source>
</evidence>
<dbReference type="Proteomes" id="UP000260351">
    <property type="component" value="Unassembled WGS sequence"/>
</dbReference>
<gene>
    <name evidence="1" type="ORF">DZC52_11815</name>
</gene>
<keyword evidence="1" id="KW-0808">Transferase</keyword>
<proteinExistence type="predicted"/>